<dbReference type="Proteomes" id="UP001348098">
    <property type="component" value="Unassembled WGS sequence"/>
</dbReference>
<evidence type="ECO:0000313" key="3">
    <source>
        <dbReference type="Proteomes" id="UP001348098"/>
    </source>
</evidence>
<keyword evidence="1" id="KW-0812">Transmembrane</keyword>
<keyword evidence="1" id="KW-1133">Transmembrane helix</keyword>
<sequence length="48" mass="5230">MGFSAFHPSSEELRLRWTHQYASSAPAMTSFAFVAVGAYPAVATFGFE</sequence>
<protein>
    <submittedName>
        <fullName evidence="2">Uncharacterized protein</fullName>
    </submittedName>
</protein>
<comment type="caution">
    <text evidence="2">The sequence shown here is derived from an EMBL/GenBank/DDBJ whole genome shotgun (WGS) entry which is preliminary data.</text>
</comment>
<name>A0ABU6AWF5_9NOCA</name>
<proteinExistence type="predicted"/>
<gene>
    <name evidence="2" type="ORF">U3653_17490</name>
</gene>
<reference evidence="2 3" key="1">
    <citation type="submission" date="2023-12" db="EMBL/GenBank/DDBJ databases">
        <title>novel species in genus Nocarida.</title>
        <authorList>
            <person name="Li Z."/>
        </authorList>
    </citation>
    <scope>NUCLEOTIDE SEQUENCE [LARGE SCALE GENOMIC DNA]</scope>
    <source>
        <strain evidence="2 3">CDC186</strain>
    </source>
</reference>
<dbReference type="RefSeq" id="WP_195081394.1">
    <property type="nucleotide sequence ID" value="NZ_JAYESH010000006.1"/>
</dbReference>
<feature type="transmembrane region" description="Helical" evidence="1">
    <location>
        <begin position="21"/>
        <end position="42"/>
    </location>
</feature>
<keyword evidence="3" id="KW-1185">Reference proteome</keyword>
<evidence type="ECO:0000256" key="1">
    <source>
        <dbReference type="SAM" id="Phobius"/>
    </source>
</evidence>
<accession>A0ABU6AWF5</accession>
<organism evidence="2 3">
    <name type="scientific">Nocardia implantans</name>
    <dbReference type="NCBI Taxonomy" id="3108168"/>
    <lineage>
        <taxon>Bacteria</taxon>
        <taxon>Bacillati</taxon>
        <taxon>Actinomycetota</taxon>
        <taxon>Actinomycetes</taxon>
        <taxon>Mycobacteriales</taxon>
        <taxon>Nocardiaceae</taxon>
        <taxon>Nocardia</taxon>
    </lineage>
</organism>
<keyword evidence="1" id="KW-0472">Membrane</keyword>
<dbReference type="EMBL" id="JAYKYQ010000007">
    <property type="protein sequence ID" value="MEB3511828.1"/>
    <property type="molecule type" value="Genomic_DNA"/>
</dbReference>
<evidence type="ECO:0000313" key="2">
    <source>
        <dbReference type="EMBL" id="MEB3511828.1"/>
    </source>
</evidence>